<dbReference type="Gene3D" id="1.10.3470.10">
    <property type="entry name" value="ABC transporter involved in vitamin B12 uptake, BtuC"/>
    <property type="match status" value="1"/>
</dbReference>
<evidence type="ECO:0000313" key="9">
    <source>
        <dbReference type="EMBL" id="MFB5267118.1"/>
    </source>
</evidence>
<dbReference type="RefSeq" id="WP_375355090.1">
    <property type="nucleotide sequence ID" value="NZ_JBHHMI010000007.1"/>
</dbReference>
<dbReference type="Proteomes" id="UP001580346">
    <property type="component" value="Unassembled WGS sequence"/>
</dbReference>
<name>A0ABV5ASH5_9BACL</name>
<evidence type="ECO:0000256" key="1">
    <source>
        <dbReference type="ARBA" id="ARBA00004651"/>
    </source>
</evidence>
<accession>A0ABV5ASH5</accession>
<dbReference type="InterPro" id="IPR000522">
    <property type="entry name" value="ABC_transptr_permease_BtuC"/>
</dbReference>
<evidence type="ECO:0000256" key="5">
    <source>
        <dbReference type="ARBA" id="ARBA00022692"/>
    </source>
</evidence>
<keyword evidence="7 8" id="KW-0472">Membrane</keyword>
<dbReference type="PANTHER" id="PTHR30472">
    <property type="entry name" value="FERRIC ENTEROBACTIN TRANSPORT SYSTEM PERMEASE PROTEIN"/>
    <property type="match status" value="1"/>
</dbReference>
<reference evidence="9 10" key="1">
    <citation type="submission" date="2024-09" db="EMBL/GenBank/DDBJ databases">
        <title>Paenibacillus zeirhizospherea sp. nov., isolated from surface of the maize (Zea mays) roots in a horticulture field, Hungary.</title>
        <authorList>
            <person name="Marton D."/>
            <person name="Farkas M."/>
            <person name="Bedics A."/>
            <person name="Toth E."/>
            <person name="Tancsics A."/>
            <person name="Boka K."/>
            <person name="Maroti G."/>
            <person name="Kriszt B."/>
            <person name="Cserhati M."/>
        </authorList>
    </citation>
    <scope>NUCLEOTIDE SEQUENCE [LARGE SCALE GENOMIC DNA]</scope>
    <source>
        <strain evidence="9 10">KCTC 33519</strain>
    </source>
</reference>
<feature type="transmembrane region" description="Helical" evidence="8">
    <location>
        <begin position="258"/>
        <end position="284"/>
    </location>
</feature>
<evidence type="ECO:0000256" key="8">
    <source>
        <dbReference type="SAM" id="Phobius"/>
    </source>
</evidence>
<dbReference type="PANTHER" id="PTHR30472:SF24">
    <property type="entry name" value="FERRIC ENTEROBACTIN TRANSPORT SYSTEM PERMEASE PROTEIN FEPG"/>
    <property type="match status" value="1"/>
</dbReference>
<keyword evidence="10" id="KW-1185">Reference proteome</keyword>
<comment type="caution">
    <text evidence="9">The sequence shown here is derived from an EMBL/GenBank/DDBJ whole genome shotgun (WGS) entry which is preliminary data.</text>
</comment>
<feature type="transmembrane region" description="Helical" evidence="8">
    <location>
        <begin position="136"/>
        <end position="157"/>
    </location>
</feature>
<gene>
    <name evidence="9" type="ORF">ACE41H_10030</name>
</gene>
<evidence type="ECO:0000256" key="2">
    <source>
        <dbReference type="ARBA" id="ARBA00007935"/>
    </source>
</evidence>
<dbReference type="CDD" id="cd06550">
    <property type="entry name" value="TM_ABC_iron-siderophores_like"/>
    <property type="match status" value="1"/>
</dbReference>
<dbReference type="SUPFAM" id="SSF81345">
    <property type="entry name" value="ABC transporter involved in vitamin B12 uptake, BtuC"/>
    <property type="match status" value="1"/>
</dbReference>
<keyword evidence="3" id="KW-0813">Transport</keyword>
<keyword evidence="4" id="KW-1003">Cell membrane</keyword>
<keyword evidence="6 8" id="KW-1133">Transmembrane helix</keyword>
<dbReference type="InterPro" id="IPR037294">
    <property type="entry name" value="ABC_BtuC-like"/>
</dbReference>
<feature type="transmembrane region" description="Helical" evidence="8">
    <location>
        <begin position="21"/>
        <end position="42"/>
    </location>
</feature>
<feature type="transmembrane region" description="Helical" evidence="8">
    <location>
        <begin position="169"/>
        <end position="195"/>
    </location>
</feature>
<protein>
    <submittedName>
        <fullName evidence="9">FecCD family ABC transporter permease</fullName>
    </submittedName>
</protein>
<evidence type="ECO:0000256" key="6">
    <source>
        <dbReference type="ARBA" id="ARBA00022989"/>
    </source>
</evidence>
<comment type="subcellular location">
    <subcellularLocation>
        <location evidence="1">Cell membrane</location>
        <topology evidence="1">Multi-pass membrane protein</topology>
    </subcellularLocation>
</comment>
<proteinExistence type="inferred from homology"/>
<feature type="transmembrane region" description="Helical" evidence="8">
    <location>
        <begin position="296"/>
        <end position="318"/>
    </location>
</feature>
<evidence type="ECO:0000313" key="10">
    <source>
        <dbReference type="Proteomes" id="UP001580346"/>
    </source>
</evidence>
<organism evidence="9 10">
    <name type="scientific">Paenibacillus enshidis</name>
    <dbReference type="NCBI Taxonomy" id="1458439"/>
    <lineage>
        <taxon>Bacteria</taxon>
        <taxon>Bacillati</taxon>
        <taxon>Bacillota</taxon>
        <taxon>Bacilli</taxon>
        <taxon>Bacillales</taxon>
        <taxon>Paenibacillaceae</taxon>
        <taxon>Paenibacillus</taxon>
    </lineage>
</organism>
<dbReference type="Pfam" id="PF01032">
    <property type="entry name" value="FecCD"/>
    <property type="match status" value="1"/>
</dbReference>
<feature type="transmembrane region" description="Helical" evidence="8">
    <location>
        <begin position="76"/>
        <end position="97"/>
    </location>
</feature>
<evidence type="ECO:0000256" key="7">
    <source>
        <dbReference type="ARBA" id="ARBA00023136"/>
    </source>
</evidence>
<feature type="transmembrane region" description="Helical" evidence="8">
    <location>
        <begin position="106"/>
        <end position="124"/>
    </location>
</feature>
<keyword evidence="5 8" id="KW-0812">Transmembrane</keyword>
<evidence type="ECO:0000256" key="3">
    <source>
        <dbReference type="ARBA" id="ARBA00022448"/>
    </source>
</evidence>
<evidence type="ECO:0000256" key="4">
    <source>
        <dbReference type="ARBA" id="ARBA00022475"/>
    </source>
</evidence>
<feature type="transmembrane region" description="Helical" evidence="8">
    <location>
        <begin position="215"/>
        <end position="233"/>
    </location>
</feature>
<feature type="transmembrane region" description="Helical" evidence="8">
    <location>
        <begin position="330"/>
        <end position="347"/>
    </location>
</feature>
<dbReference type="EMBL" id="JBHHMI010000007">
    <property type="protein sequence ID" value="MFB5267118.1"/>
    <property type="molecule type" value="Genomic_DNA"/>
</dbReference>
<comment type="similarity">
    <text evidence="2">Belongs to the binding-protein-dependent transport system permease family. FecCD subfamily.</text>
</comment>
<sequence>MKKQIALRMGNGVSLLLNQKALLTSGCLLILTLLLVLLSTGMGDMNISPFRVLQAIFGRGDDMERLVVTSIRLPRILMALFVGVGLAIAGCILQGLVRNPLASPEIIGVTGGAGAAVVLFLALFSDRDTGSLMISIEWLPLGAFLGATLTAFIVYLLSYKHGEVVPLRLVLIGIGIAALMQAVTTFFMILSPIHTASQANIWLIGTVNGTNWGDIAVLAPWITVISLVTWIAARKLNIQQLGDSLATGLGSNVGRQRLYLLLLCTALVGGAVAFAGGIGFVGLIAPHIARKLVGSAYGALIPAAALIGALLVMAADLIGRTLFSPLEIPTGVFTAAIGAPYFIYLLLKSRST</sequence>